<keyword evidence="10" id="KW-0732">Signal</keyword>
<dbReference type="GO" id="GO:0140359">
    <property type="term" value="F:ABC-type transporter activity"/>
    <property type="evidence" value="ECO:0007669"/>
    <property type="project" value="InterPro"/>
</dbReference>
<dbReference type="InterPro" id="IPR036640">
    <property type="entry name" value="ABC1_TM_sf"/>
</dbReference>
<evidence type="ECO:0000256" key="9">
    <source>
        <dbReference type="SAM" id="Phobius"/>
    </source>
</evidence>
<dbReference type="Gene3D" id="1.20.1560.10">
    <property type="entry name" value="ABC transporter type 1, transmembrane domain"/>
    <property type="match status" value="1"/>
</dbReference>
<feature type="transmembrane region" description="Helical" evidence="9">
    <location>
        <begin position="183"/>
        <end position="206"/>
    </location>
</feature>
<dbReference type="InterPro" id="IPR027417">
    <property type="entry name" value="P-loop_NTPase"/>
</dbReference>
<dbReference type="Pfam" id="PF00005">
    <property type="entry name" value="ABC_tran"/>
    <property type="match status" value="1"/>
</dbReference>
<evidence type="ECO:0000256" key="4">
    <source>
        <dbReference type="ARBA" id="ARBA00022737"/>
    </source>
</evidence>
<dbReference type="PROSITE" id="PS50929">
    <property type="entry name" value="ABC_TM1F"/>
    <property type="match status" value="1"/>
</dbReference>
<dbReference type="PANTHER" id="PTHR24223">
    <property type="entry name" value="ATP-BINDING CASSETTE SUB-FAMILY C"/>
    <property type="match status" value="1"/>
</dbReference>
<evidence type="ECO:0000256" key="10">
    <source>
        <dbReference type="SAM" id="SignalP"/>
    </source>
</evidence>
<keyword evidence="6" id="KW-0067">ATP-binding</keyword>
<evidence type="ECO:0000256" key="6">
    <source>
        <dbReference type="ARBA" id="ARBA00022840"/>
    </source>
</evidence>
<gene>
    <name evidence="12" type="ORF">SLEP1_g36168</name>
</gene>
<evidence type="ECO:0000256" key="1">
    <source>
        <dbReference type="ARBA" id="ARBA00004141"/>
    </source>
</evidence>
<keyword evidence="13" id="KW-1185">Reference proteome</keyword>
<dbReference type="GO" id="GO:0005524">
    <property type="term" value="F:ATP binding"/>
    <property type="evidence" value="ECO:0007669"/>
    <property type="project" value="UniProtKB-KW"/>
</dbReference>
<reference evidence="12 13" key="1">
    <citation type="journal article" date="2021" name="Commun. Biol.">
        <title>The genome of Shorea leprosula (Dipterocarpaceae) highlights the ecological relevance of drought in aseasonal tropical rainforests.</title>
        <authorList>
            <person name="Ng K.K.S."/>
            <person name="Kobayashi M.J."/>
            <person name="Fawcett J.A."/>
            <person name="Hatakeyama M."/>
            <person name="Paape T."/>
            <person name="Ng C.H."/>
            <person name="Ang C.C."/>
            <person name="Tnah L.H."/>
            <person name="Lee C.T."/>
            <person name="Nishiyama T."/>
            <person name="Sese J."/>
            <person name="O'Brien M.J."/>
            <person name="Copetti D."/>
            <person name="Mohd Noor M.I."/>
            <person name="Ong R.C."/>
            <person name="Putra M."/>
            <person name="Sireger I.Z."/>
            <person name="Indrioko S."/>
            <person name="Kosugi Y."/>
            <person name="Izuno A."/>
            <person name="Isagi Y."/>
            <person name="Lee S.L."/>
            <person name="Shimizu K.K."/>
        </authorList>
    </citation>
    <scope>NUCLEOTIDE SEQUENCE [LARGE SCALE GENOMIC DNA]</scope>
    <source>
        <strain evidence="12">214</strain>
    </source>
</reference>
<evidence type="ECO:0000256" key="2">
    <source>
        <dbReference type="ARBA" id="ARBA00022448"/>
    </source>
</evidence>
<protein>
    <recommendedName>
        <fullName evidence="11">ABC transmembrane type-1 domain-containing protein</fullName>
    </recommendedName>
</protein>
<feature type="domain" description="ABC transmembrane type-1" evidence="11">
    <location>
        <begin position="1"/>
        <end position="248"/>
    </location>
</feature>
<dbReference type="PANTHER" id="PTHR24223:SF330">
    <property type="entry name" value="ATP-BINDING CASSETTE SUB-FAMILY C MEMBER 10"/>
    <property type="match status" value="1"/>
</dbReference>
<comment type="subcellular location">
    <subcellularLocation>
        <location evidence="1">Membrane</location>
        <topology evidence="1">Multi-pass membrane protein</topology>
    </subcellularLocation>
</comment>
<keyword evidence="2" id="KW-0813">Transport</keyword>
<dbReference type="CDD" id="cd18605">
    <property type="entry name" value="ABC_6TM_MRP7_D2_like"/>
    <property type="match status" value="1"/>
</dbReference>
<evidence type="ECO:0000256" key="8">
    <source>
        <dbReference type="ARBA" id="ARBA00023136"/>
    </source>
</evidence>
<dbReference type="Gene3D" id="3.40.50.300">
    <property type="entry name" value="P-loop containing nucleotide triphosphate hydrolases"/>
    <property type="match status" value="1"/>
</dbReference>
<dbReference type="InterPro" id="IPR011527">
    <property type="entry name" value="ABC1_TM_dom"/>
</dbReference>
<dbReference type="InterPro" id="IPR003439">
    <property type="entry name" value="ABC_transporter-like_ATP-bd"/>
</dbReference>
<keyword evidence="4" id="KW-0677">Repeat</keyword>
<comment type="caution">
    <text evidence="12">The sequence shown here is derived from an EMBL/GenBank/DDBJ whole genome shotgun (WGS) entry which is preliminary data.</text>
</comment>
<name>A0AAV5KQS1_9ROSI</name>
<dbReference type="SUPFAM" id="SSF52540">
    <property type="entry name" value="P-loop containing nucleoside triphosphate hydrolases"/>
    <property type="match status" value="1"/>
</dbReference>
<keyword evidence="3 9" id="KW-0812">Transmembrane</keyword>
<feature type="chain" id="PRO_5043338404" description="ABC transmembrane type-1 domain-containing protein" evidence="10">
    <location>
        <begin position="21"/>
        <end position="383"/>
    </location>
</feature>
<dbReference type="InterPro" id="IPR050173">
    <property type="entry name" value="ABC_transporter_C-like"/>
</dbReference>
<feature type="transmembrane region" description="Helical" evidence="9">
    <location>
        <begin position="79"/>
        <end position="112"/>
    </location>
</feature>
<feature type="transmembrane region" description="Helical" evidence="9">
    <location>
        <begin position="218"/>
        <end position="240"/>
    </location>
</feature>
<accession>A0AAV5KQS1</accession>
<keyword evidence="7 9" id="KW-1133">Transmembrane helix</keyword>
<keyword evidence="5" id="KW-0547">Nucleotide-binding</keyword>
<dbReference type="FunFam" id="1.20.1560.10:FF:000013">
    <property type="entry name" value="ABC transporter C family member 2"/>
    <property type="match status" value="1"/>
</dbReference>
<evidence type="ECO:0000256" key="5">
    <source>
        <dbReference type="ARBA" id="ARBA00022741"/>
    </source>
</evidence>
<dbReference type="GO" id="GO:0016020">
    <property type="term" value="C:membrane"/>
    <property type="evidence" value="ECO:0007669"/>
    <property type="project" value="UniProtKB-SubCell"/>
</dbReference>
<evidence type="ECO:0000256" key="3">
    <source>
        <dbReference type="ARBA" id="ARBA00022692"/>
    </source>
</evidence>
<organism evidence="12 13">
    <name type="scientific">Rubroshorea leprosula</name>
    <dbReference type="NCBI Taxonomy" id="152421"/>
    <lineage>
        <taxon>Eukaryota</taxon>
        <taxon>Viridiplantae</taxon>
        <taxon>Streptophyta</taxon>
        <taxon>Embryophyta</taxon>
        <taxon>Tracheophyta</taxon>
        <taxon>Spermatophyta</taxon>
        <taxon>Magnoliopsida</taxon>
        <taxon>eudicotyledons</taxon>
        <taxon>Gunneridae</taxon>
        <taxon>Pentapetalae</taxon>
        <taxon>rosids</taxon>
        <taxon>malvids</taxon>
        <taxon>Malvales</taxon>
        <taxon>Dipterocarpaceae</taxon>
        <taxon>Rubroshorea</taxon>
    </lineage>
</organism>
<feature type="signal peptide" evidence="10">
    <location>
        <begin position="1"/>
        <end position="20"/>
    </location>
</feature>
<evidence type="ECO:0000313" key="12">
    <source>
        <dbReference type="EMBL" id="GKV26959.1"/>
    </source>
</evidence>
<dbReference type="AlphaFoldDB" id="A0AAV5KQS1"/>
<sequence>MQIVLCIFCVVNSSLTLVRAFSFAFGGLQAAVKVHNTLLNRLINAPVQFFDRTPCGRILNRFSSDLYVIDDSLPFILNILLANFVGLLGIAVVLSYVQVFFLLLLLPFWYIYTKLQFFYRSTSRELRRLDSVSRSPIYASFTETLDGSSTIRAFKSEDYFLARFTELVALYQRTSYSELMASLWLSLHLQLLASFIISFVAVMAVIGSRGSLPISFGTPGLVGLALSYAAPAVSLLGSFLTSFTETEKEMVSIERALEYMDVPQEELQGCQSLYPGWPLQGVIEFQNVTMKFMPSLPAALDDITFTIAGGTHVGIVGRTGAGKSSILNALFRLNPICRGQILVDGLNIINVPVRDLRAHFAVVPQSPFLFEGSLSLPLVSVHG</sequence>
<keyword evidence="8 9" id="KW-0472">Membrane</keyword>
<dbReference type="Proteomes" id="UP001054252">
    <property type="component" value="Unassembled WGS sequence"/>
</dbReference>
<dbReference type="SUPFAM" id="SSF90123">
    <property type="entry name" value="ABC transporter transmembrane region"/>
    <property type="match status" value="1"/>
</dbReference>
<evidence type="ECO:0000256" key="7">
    <source>
        <dbReference type="ARBA" id="ARBA00022989"/>
    </source>
</evidence>
<dbReference type="GO" id="GO:0016887">
    <property type="term" value="F:ATP hydrolysis activity"/>
    <property type="evidence" value="ECO:0007669"/>
    <property type="project" value="InterPro"/>
</dbReference>
<evidence type="ECO:0000313" key="13">
    <source>
        <dbReference type="Proteomes" id="UP001054252"/>
    </source>
</evidence>
<proteinExistence type="predicted"/>
<dbReference type="Pfam" id="PF00664">
    <property type="entry name" value="ABC_membrane"/>
    <property type="match status" value="1"/>
</dbReference>
<dbReference type="EMBL" id="BPVZ01000073">
    <property type="protein sequence ID" value="GKV26959.1"/>
    <property type="molecule type" value="Genomic_DNA"/>
</dbReference>
<evidence type="ECO:0000259" key="11">
    <source>
        <dbReference type="PROSITE" id="PS50929"/>
    </source>
</evidence>